<sequence length="106" mass="11309">MPALRSLMPGQRKTKTESDNVRGYGECIHGLHASAMKKLSSLRDFAENSISEGTPQHAFSITSYLSPPHPFILVGGHALGGVEKLFAAQIAGNLIPQLKAAGALWL</sequence>
<comment type="caution">
    <text evidence="2">The sequence shown here is derived from an EMBL/GenBank/DDBJ whole genome shotgun (WGS) entry which is preliminary data.</text>
</comment>
<evidence type="ECO:0000313" key="2">
    <source>
        <dbReference type="EMBL" id="KAH7282590.1"/>
    </source>
</evidence>
<evidence type="ECO:0000256" key="1">
    <source>
        <dbReference type="SAM" id="MobiDB-lite"/>
    </source>
</evidence>
<protein>
    <submittedName>
        <fullName evidence="2">Uncharacterized protein</fullName>
    </submittedName>
</protein>
<dbReference type="AlphaFoldDB" id="A0A8T2QG52"/>
<evidence type="ECO:0000313" key="3">
    <source>
        <dbReference type="Proteomes" id="UP000825935"/>
    </source>
</evidence>
<organism evidence="2 3">
    <name type="scientific">Ceratopteris richardii</name>
    <name type="common">Triangle waterfern</name>
    <dbReference type="NCBI Taxonomy" id="49495"/>
    <lineage>
        <taxon>Eukaryota</taxon>
        <taxon>Viridiplantae</taxon>
        <taxon>Streptophyta</taxon>
        <taxon>Embryophyta</taxon>
        <taxon>Tracheophyta</taxon>
        <taxon>Polypodiopsida</taxon>
        <taxon>Polypodiidae</taxon>
        <taxon>Polypodiales</taxon>
        <taxon>Pteridineae</taxon>
        <taxon>Pteridaceae</taxon>
        <taxon>Parkerioideae</taxon>
        <taxon>Ceratopteris</taxon>
    </lineage>
</organism>
<keyword evidence="3" id="KW-1185">Reference proteome</keyword>
<proteinExistence type="predicted"/>
<dbReference type="EMBL" id="CM035440">
    <property type="protein sequence ID" value="KAH7282590.1"/>
    <property type="molecule type" value="Genomic_DNA"/>
</dbReference>
<feature type="region of interest" description="Disordered" evidence="1">
    <location>
        <begin position="1"/>
        <end position="21"/>
    </location>
</feature>
<accession>A0A8T2QG52</accession>
<name>A0A8T2QG52_CERRI</name>
<dbReference type="Proteomes" id="UP000825935">
    <property type="component" value="Chromosome 35"/>
</dbReference>
<reference evidence="2" key="1">
    <citation type="submission" date="2021-08" db="EMBL/GenBank/DDBJ databases">
        <title>WGS assembly of Ceratopteris richardii.</title>
        <authorList>
            <person name="Marchant D.B."/>
            <person name="Chen G."/>
            <person name="Jenkins J."/>
            <person name="Shu S."/>
            <person name="Leebens-Mack J."/>
            <person name="Grimwood J."/>
            <person name="Schmutz J."/>
            <person name="Soltis P."/>
            <person name="Soltis D."/>
            <person name="Chen Z.-H."/>
        </authorList>
    </citation>
    <scope>NUCLEOTIDE SEQUENCE</scope>
    <source>
        <strain evidence="2">Whitten #5841</strain>
        <tissue evidence="2">Leaf</tissue>
    </source>
</reference>
<gene>
    <name evidence="2" type="ORF">KP509_35G038300</name>
</gene>
<dbReference type="OrthoDB" id="418495at2759"/>